<dbReference type="PANTHER" id="PTHR11669:SF8">
    <property type="entry name" value="DNA POLYMERASE III SUBUNIT DELTA"/>
    <property type="match status" value="1"/>
</dbReference>
<protein>
    <recommendedName>
        <fullName evidence="1">DNA-directed DNA polymerase</fullName>
        <ecNumber evidence="1">2.7.7.7</ecNumber>
    </recommendedName>
</protein>
<sequence>MQNIIGHEKVIFSFYNAIQNQTLSHAHLLIGEDGIGKSILAHNLALKILNKEEEEKQYADIIHYKNTKKSMGVNEIRELIEEINKKPFEGNKKVIIIYEGQKMTTQAQNAFLKTIEEPPKGVYIIILCENSEAILDTIKSRCQIHKMNMLKEDEMRKYIDNTYPELGEDDIKVMLAFSNGIPGRIDKFLKDSNFNDMRNLILSILKDMNCKDMEYVVKYEEEMMKYKDNYEELLTTMLFLIRDIMIYKEVGEEYSIINKDKIKDISCISKEVSFSKLDKLVNIINDTKYSLDRNTNSAMTLDVMLLNILEV</sequence>
<evidence type="ECO:0000313" key="9">
    <source>
        <dbReference type="Proteomes" id="UP000736583"/>
    </source>
</evidence>
<comment type="catalytic activity">
    <reaction evidence="6">
        <text>DNA(n) + a 2'-deoxyribonucleoside 5'-triphosphate = DNA(n+1) + diphosphate</text>
        <dbReference type="Rhea" id="RHEA:22508"/>
        <dbReference type="Rhea" id="RHEA-COMP:17339"/>
        <dbReference type="Rhea" id="RHEA-COMP:17340"/>
        <dbReference type="ChEBI" id="CHEBI:33019"/>
        <dbReference type="ChEBI" id="CHEBI:61560"/>
        <dbReference type="ChEBI" id="CHEBI:173112"/>
        <dbReference type="EC" id="2.7.7.7"/>
    </reaction>
</comment>
<dbReference type="RefSeq" id="WP_216456702.1">
    <property type="nucleotide sequence ID" value="NZ_JAHLQL010000002.1"/>
</dbReference>
<evidence type="ECO:0000256" key="1">
    <source>
        <dbReference type="ARBA" id="ARBA00012417"/>
    </source>
</evidence>
<organism evidence="8 9">
    <name type="scientific">Clostridium simiarum</name>
    <dbReference type="NCBI Taxonomy" id="2841506"/>
    <lineage>
        <taxon>Bacteria</taxon>
        <taxon>Bacillati</taxon>
        <taxon>Bacillota</taxon>
        <taxon>Clostridia</taxon>
        <taxon>Eubacteriales</taxon>
        <taxon>Clostridiaceae</taxon>
        <taxon>Clostridium</taxon>
    </lineage>
</organism>
<proteinExistence type="predicted"/>
<dbReference type="PANTHER" id="PTHR11669">
    <property type="entry name" value="REPLICATION FACTOR C / DNA POLYMERASE III GAMMA-TAU SUBUNIT"/>
    <property type="match status" value="1"/>
</dbReference>
<dbReference type="EMBL" id="JAHLQL010000002">
    <property type="protein sequence ID" value="MBU5591701.1"/>
    <property type="molecule type" value="Genomic_DNA"/>
</dbReference>
<keyword evidence="5" id="KW-0239">DNA-directed DNA polymerase</keyword>
<dbReference type="InterPro" id="IPR015199">
    <property type="entry name" value="DNA_pol_III_delta_C"/>
</dbReference>
<dbReference type="Pfam" id="PF13177">
    <property type="entry name" value="DNA_pol3_delta2"/>
    <property type="match status" value="1"/>
</dbReference>
<keyword evidence="9" id="KW-1185">Reference proteome</keyword>
<gene>
    <name evidence="8" type="ORF">KQI89_07980</name>
</gene>
<keyword evidence="2 8" id="KW-0808">Transferase</keyword>
<evidence type="ECO:0000256" key="4">
    <source>
        <dbReference type="ARBA" id="ARBA00022705"/>
    </source>
</evidence>
<evidence type="ECO:0000256" key="3">
    <source>
        <dbReference type="ARBA" id="ARBA00022695"/>
    </source>
</evidence>
<evidence type="ECO:0000256" key="2">
    <source>
        <dbReference type="ARBA" id="ARBA00022679"/>
    </source>
</evidence>
<evidence type="ECO:0000259" key="7">
    <source>
        <dbReference type="Pfam" id="PF09115"/>
    </source>
</evidence>
<dbReference type="GO" id="GO:0003887">
    <property type="term" value="F:DNA-directed DNA polymerase activity"/>
    <property type="evidence" value="ECO:0007669"/>
    <property type="project" value="UniProtKB-EC"/>
</dbReference>
<evidence type="ECO:0000313" key="8">
    <source>
        <dbReference type="EMBL" id="MBU5591701.1"/>
    </source>
</evidence>
<dbReference type="Proteomes" id="UP000736583">
    <property type="component" value="Unassembled WGS sequence"/>
</dbReference>
<dbReference type="InterPro" id="IPR050238">
    <property type="entry name" value="DNA_Rep/Repair_Clamp_Loader"/>
</dbReference>
<keyword evidence="4" id="KW-0235">DNA replication</keyword>
<name>A0ABS6F072_9CLOT</name>
<reference evidence="8 9" key="1">
    <citation type="submission" date="2021-06" db="EMBL/GenBank/DDBJ databases">
        <authorList>
            <person name="Sun Q."/>
            <person name="Li D."/>
        </authorList>
    </citation>
    <scope>NUCLEOTIDE SEQUENCE [LARGE SCALE GENOMIC DNA]</scope>
    <source>
        <strain evidence="8 9">MSJ-4</strain>
    </source>
</reference>
<dbReference type="NCBIfam" id="NF004047">
    <property type="entry name" value="PRK05564.1"/>
    <property type="match status" value="1"/>
</dbReference>
<comment type="caution">
    <text evidence="8">The sequence shown here is derived from an EMBL/GenBank/DDBJ whole genome shotgun (WGS) entry which is preliminary data.</text>
</comment>
<evidence type="ECO:0000256" key="5">
    <source>
        <dbReference type="ARBA" id="ARBA00022932"/>
    </source>
</evidence>
<dbReference type="EC" id="2.7.7.7" evidence="1"/>
<accession>A0ABS6F072</accession>
<feature type="domain" description="DNA polymerase III delta subunit C-terminal" evidence="7">
    <location>
        <begin position="227"/>
        <end position="307"/>
    </location>
</feature>
<evidence type="ECO:0000256" key="6">
    <source>
        <dbReference type="ARBA" id="ARBA00049244"/>
    </source>
</evidence>
<keyword evidence="3 8" id="KW-0548">Nucleotidyltransferase</keyword>
<dbReference type="Pfam" id="PF09115">
    <property type="entry name" value="DNApol3-delta_C"/>
    <property type="match status" value="1"/>
</dbReference>